<accession>A0AAD2J2C0</accession>
<proteinExistence type="predicted"/>
<evidence type="ECO:0000313" key="1">
    <source>
        <dbReference type="EMBL" id="CUJ48770.1"/>
    </source>
</evidence>
<comment type="caution">
    <text evidence="1">The sequence shown here is derived from an EMBL/GenBank/DDBJ whole genome shotgun (WGS) entry which is preliminary data.</text>
</comment>
<gene>
    <name evidence="1" type="ORF">ERS370000_04193</name>
</gene>
<evidence type="ECO:0000313" key="2">
    <source>
        <dbReference type="Proteomes" id="UP000044098"/>
    </source>
</evidence>
<dbReference type="Gene3D" id="3.40.50.300">
    <property type="entry name" value="P-loop containing nucleotide triphosphate hydrolases"/>
    <property type="match status" value="1"/>
</dbReference>
<sequence>MPPCAACISFPAANSISAAVLVISHDDRYFHLADRLIRMENGQIVAIETPVARDPATLAPAELAAAQ</sequence>
<dbReference type="SUPFAM" id="SSF52540">
    <property type="entry name" value="P-loop containing nucleoside triphosphate hydrolases"/>
    <property type="match status" value="1"/>
</dbReference>
<organism evidence="1 2">
    <name type="scientific">Achromobacter aegrifaciens</name>
    <dbReference type="NCBI Taxonomy" id="1287736"/>
    <lineage>
        <taxon>Bacteria</taxon>
        <taxon>Pseudomonadati</taxon>
        <taxon>Pseudomonadota</taxon>
        <taxon>Betaproteobacteria</taxon>
        <taxon>Burkholderiales</taxon>
        <taxon>Alcaligenaceae</taxon>
        <taxon>Achromobacter</taxon>
    </lineage>
</organism>
<dbReference type="InterPro" id="IPR027417">
    <property type="entry name" value="P-loop_NTPase"/>
</dbReference>
<dbReference type="Proteomes" id="UP000044098">
    <property type="component" value="Unassembled WGS sequence"/>
</dbReference>
<dbReference type="AlphaFoldDB" id="A0AAD2J2C0"/>
<reference evidence="1 2" key="1">
    <citation type="submission" date="2015-09" db="EMBL/GenBank/DDBJ databases">
        <authorList>
            <consortium name="Pathogen Informatics"/>
        </authorList>
    </citation>
    <scope>NUCLEOTIDE SEQUENCE [LARGE SCALE GENOMIC DNA]</scope>
    <source>
        <strain evidence="1 2">2789STDY5608625</strain>
    </source>
</reference>
<name>A0AAD2J2C0_ACHAE</name>
<protein>
    <submittedName>
        <fullName evidence="1">Multidrug transporter membrane component/ATP-binding component</fullName>
    </submittedName>
</protein>
<dbReference type="EMBL" id="CYTK01000007">
    <property type="protein sequence ID" value="CUJ48770.1"/>
    <property type="molecule type" value="Genomic_DNA"/>
</dbReference>